<dbReference type="SUPFAM" id="SSF57501">
    <property type="entry name" value="Cystine-knot cytokines"/>
    <property type="match status" value="1"/>
</dbReference>
<keyword evidence="6" id="KW-1015">Disulfide bond</keyword>
<dbReference type="PANTHER" id="PTHR11848:SF304">
    <property type="entry name" value="GROWTH_DIFFERENTIATION FACTOR 6-LIKE"/>
    <property type="match status" value="1"/>
</dbReference>
<sequence length="312" mass="33461">AGTANTVTGLVDRGQDGGGPLLRRQRFLFHMGSLDPDSLLGAQLRILRKAAPWVRTASPGSPGPAGAPRLHLKLSTCPSGDQQADCSRPRQLIGGGPVPVAGGRSLTSGKFLKVQGNESSSSAWSWWLRRREGGVSLDLRAPCSPGPAAPPRRRPSSWLRAERRTPPVLQRDPGAQPERLPLPASPAADAARSAAPRGAGGPAPPPPAPQPPQARCHRRRLQVNFREMGWDDWIIAPLEYQAFHCGGTCDFRLRSHLEPTNHAIIQTLVHSLEPASTPASCCVPTRLSPVSILFIDSANNVVYQQYQDMAVG</sequence>
<protein>
    <submittedName>
        <fullName evidence="11">(spotted green pufferfish) hypothetical protein</fullName>
    </submittedName>
</protein>
<organism evidence="11">
    <name type="scientific">Tetraodon nigroviridis</name>
    <name type="common">Spotted green pufferfish</name>
    <name type="synonym">Chelonodon nigroviridis</name>
    <dbReference type="NCBI Taxonomy" id="99883"/>
    <lineage>
        <taxon>Eukaryota</taxon>
        <taxon>Metazoa</taxon>
        <taxon>Chordata</taxon>
        <taxon>Craniata</taxon>
        <taxon>Vertebrata</taxon>
        <taxon>Euteleostomi</taxon>
        <taxon>Actinopterygii</taxon>
        <taxon>Neopterygii</taxon>
        <taxon>Teleostei</taxon>
        <taxon>Neoteleostei</taxon>
        <taxon>Acanthomorphata</taxon>
        <taxon>Eupercaria</taxon>
        <taxon>Tetraodontiformes</taxon>
        <taxon>Tetradontoidea</taxon>
        <taxon>Tetraodontidae</taxon>
        <taxon>Tetraodon</taxon>
    </lineage>
</organism>
<dbReference type="InterPro" id="IPR015615">
    <property type="entry name" value="TGF-beta-rel"/>
</dbReference>
<feature type="non-terminal residue" evidence="11">
    <location>
        <position position="1"/>
    </location>
</feature>
<dbReference type="GO" id="GO:0008083">
    <property type="term" value="F:growth factor activity"/>
    <property type="evidence" value="ECO:0007669"/>
    <property type="project" value="UniProtKB-KW"/>
</dbReference>
<feature type="compositionally biased region" description="Pro residues" evidence="9">
    <location>
        <begin position="202"/>
        <end position="212"/>
    </location>
</feature>
<name>Q4TAX9_TETNG</name>
<dbReference type="InterPro" id="IPR001839">
    <property type="entry name" value="TGF-b_C"/>
</dbReference>
<evidence type="ECO:0000256" key="1">
    <source>
        <dbReference type="ARBA" id="ARBA00004613"/>
    </source>
</evidence>
<evidence type="ECO:0000313" key="11">
    <source>
        <dbReference type="EMBL" id="CAF89953.1"/>
    </source>
</evidence>
<feature type="non-terminal residue" evidence="11">
    <location>
        <position position="312"/>
    </location>
</feature>
<dbReference type="SMART" id="SM00204">
    <property type="entry name" value="TGFB"/>
    <property type="match status" value="1"/>
</dbReference>
<dbReference type="FunFam" id="2.10.90.10:FF:000001">
    <property type="entry name" value="Bone morphogenetic protein 4"/>
    <property type="match status" value="1"/>
</dbReference>
<dbReference type="InterPro" id="IPR029034">
    <property type="entry name" value="Cystine-knot_cytokine"/>
</dbReference>
<dbReference type="OrthoDB" id="5987191at2759"/>
<comment type="subcellular location">
    <subcellularLocation>
        <location evidence="1">Secreted</location>
    </subcellularLocation>
</comment>
<evidence type="ECO:0000259" key="10">
    <source>
        <dbReference type="PROSITE" id="PS51362"/>
    </source>
</evidence>
<dbReference type="InterPro" id="IPR017948">
    <property type="entry name" value="TGFb_CS"/>
</dbReference>
<dbReference type="KEGG" id="tng:GSTEN00004000G001"/>
<feature type="domain" description="TGF-beta family profile" evidence="10">
    <location>
        <begin position="194"/>
        <end position="312"/>
    </location>
</feature>
<accession>Q4TAX9</accession>
<keyword evidence="7" id="KW-0325">Glycoprotein</keyword>
<evidence type="ECO:0000256" key="6">
    <source>
        <dbReference type="ARBA" id="ARBA00023157"/>
    </source>
</evidence>
<dbReference type="GO" id="GO:0035239">
    <property type="term" value="P:tube morphogenesis"/>
    <property type="evidence" value="ECO:0007669"/>
    <property type="project" value="UniProtKB-ARBA"/>
</dbReference>
<dbReference type="PROSITE" id="PS00250">
    <property type="entry name" value="TGF_BETA_1"/>
    <property type="match status" value="1"/>
</dbReference>
<dbReference type="PROSITE" id="PS51362">
    <property type="entry name" value="TGF_BETA_2"/>
    <property type="match status" value="1"/>
</dbReference>
<evidence type="ECO:0000256" key="3">
    <source>
        <dbReference type="ARBA" id="ARBA00022525"/>
    </source>
</evidence>
<comment type="caution">
    <text evidence="11">The sequence shown here is derived from an EMBL/GenBank/DDBJ whole genome shotgun (WGS) entry which is preliminary data.</text>
</comment>
<feature type="region of interest" description="Disordered" evidence="9">
    <location>
        <begin position="77"/>
        <end position="102"/>
    </location>
</feature>
<reference evidence="11" key="1">
    <citation type="journal article" date="2004" name="Nature">
        <title>Genome duplication in the teleost fish Tetraodon nigroviridis reveals the early vertebrate proto-karyotype.</title>
        <authorList>
            <person name="Jaillon O."/>
            <person name="Aury J.-M."/>
            <person name="Brunet F."/>
            <person name="Petit J.-L."/>
            <person name="Stange-Thomann N."/>
            <person name="Mauceli E."/>
            <person name="Bouneau L."/>
            <person name="Fischer C."/>
            <person name="Ozouf-Costaz C."/>
            <person name="Bernot A."/>
            <person name="Nicaud S."/>
            <person name="Jaffe D."/>
            <person name="Fisher S."/>
            <person name="Lutfalla G."/>
            <person name="Dossat C."/>
            <person name="Segurens B."/>
            <person name="Dasilva C."/>
            <person name="Salanoubat M."/>
            <person name="Levy M."/>
            <person name="Boudet N."/>
            <person name="Castellano S."/>
            <person name="Anthouard V."/>
            <person name="Jubin C."/>
            <person name="Castelli V."/>
            <person name="Katinka M."/>
            <person name="Vacherie B."/>
            <person name="Biemont C."/>
            <person name="Skalli Z."/>
            <person name="Cattolico L."/>
            <person name="Poulain J."/>
            <person name="De Berardinis V."/>
            <person name="Cruaud C."/>
            <person name="Duprat S."/>
            <person name="Brottier P."/>
            <person name="Coutanceau J.-P."/>
            <person name="Gouzy J."/>
            <person name="Parra G."/>
            <person name="Lardier G."/>
            <person name="Chapple C."/>
            <person name="McKernan K.J."/>
            <person name="McEwan P."/>
            <person name="Bosak S."/>
            <person name="Kellis M."/>
            <person name="Volff J.-N."/>
            <person name="Guigo R."/>
            <person name="Zody M.C."/>
            <person name="Mesirov J."/>
            <person name="Lindblad-Toh K."/>
            <person name="Birren B."/>
            <person name="Nusbaum C."/>
            <person name="Kahn D."/>
            <person name="Robinson-Rechavi M."/>
            <person name="Laudet V."/>
            <person name="Schachter V."/>
            <person name="Quetier F."/>
            <person name="Saurin W."/>
            <person name="Scarpelli C."/>
            <person name="Wincker P."/>
            <person name="Lander E.S."/>
            <person name="Weissenbach J."/>
            <person name="Roest Crollius H."/>
        </authorList>
    </citation>
    <scope>NUCLEOTIDE SEQUENCE [LARGE SCALE GENOMIC DNA]</scope>
</reference>
<dbReference type="Pfam" id="PF00019">
    <property type="entry name" value="TGF_beta"/>
    <property type="match status" value="1"/>
</dbReference>
<evidence type="ECO:0000256" key="4">
    <source>
        <dbReference type="ARBA" id="ARBA00022729"/>
    </source>
</evidence>
<evidence type="ECO:0000256" key="8">
    <source>
        <dbReference type="RuleBase" id="RU000354"/>
    </source>
</evidence>
<keyword evidence="5 8" id="KW-0339">Growth factor</keyword>
<evidence type="ECO:0000256" key="7">
    <source>
        <dbReference type="ARBA" id="ARBA00023180"/>
    </source>
</evidence>
<reference evidence="11" key="2">
    <citation type="submission" date="2004-02" db="EMBL/GenBank/DDBJ databases">
        <authorList>
            <consortium name="Genoscope"/>
            <consortium name="Whitehead Institute Centre for Genome Research"/>
        </authorList>
    </citation>
    <scope>NUCLEOTIDE SEQUENCE</scope>
</reference>
<proteinExistence type="inferred from homology"/>
<dbReference type="AlphaFoldDB" id="Q4TAX9"/>
<evidence type="ECO:0000256" key="2">
    <source>
        <dbReference type="ARBA" id="ARBA00006656"/>
    </source>
</evidence>
<dbReference type="GO" id="GO:0005615">
    <property type="term" value="C:extracellular space"/>
    <property type="evidence" value="ECO:0007669"/>
    <property type="project" value="TreeGrafter"/>
</dbReference>
<evidence type="ECO:0000256" key="9">
    <source>
        <dbReference type="SAM" id="MobiDB-lite"/>
    </source>
</evidence>
<evidence type="ECO:0000256" key="5">
    <source>
        <dbReference type="ARBA" id="ARBA00023030"/>
    </source>
</evidence>
<feature type="compositionally biased region" description="Low complexity" evidence="9">
    <location>
        <begin position="185"/>
        <end position="197"/>
    </location>
</feature>
<comment type="similarity">
    <text evidence="2 8">Belongs to the TGF-beta family.</text>
</comment>
<gene>
    <name evidence="11" type="ORF">GSTENG00004000001</name>
</gene>
<keyword evidence="4" id="KW-0732">Signal</keyword>
<dbReference type="PANTHER" id="PTHR11848">
    <property type="entry name" value="TGF-BETA FAMILY"/>
    <property type="match status" value="1"/>
</dbReference>
<dbReference type="EMBL" id="CAAE01007240">
    <property type="protein sequence ID" value="CAF89953.1"/>
    <property type="molecule type" value="Genomic_DNA"/>
</dbReference>
<keyword evidence="3" id="KW-0964">Secreted</keyword>
<dbReference type="GO" id="GO:0005125">
    <property type="term" value="F:cytokine activity"/>
    <property type="evidence" value="ECO:0007669"/>
    <property type="project" value="TreeGrafter"/>
</dbReference>
<dbReference type="Gene3D" id="2.10.90.10">
    <property type="entry name" value="Cystine-knot cytokines"/>
    <property type="match status" value="1"/>
</dbReference>
<feature type="region of interest" description="Disordered" evidence="9">
    <location>
        <begin position="137"/>
        <end position="216"/>
    </location>
</feature>